<reference evidence="1 2" key="1">
    <citation type="journal article" date="2016" name="Sci. Rep.">
        <title>The Dendrobium catenatum Lindl. genome sequence provides insights into polysaccharide synthase, floral development and adaptive evolution.</title>
        <authorList>
            <person name="Zhang G.Q."/>
            <person name="Xu Q."/>
            <person name="Bian C."/>
            <person name="Tsai W.C."/>
            <person name="Yeh C.M."/>
            <person name="Liu K.W."/>
            <person name="Yoshida K."/>
            <person name="Zhang L.S."/>
            <person name="Chang S.B."/>
            <person name="Chen F."/>
            <person name="Shi Y."/>
            <person name="Su Y.Y."/>
            <person name="Zhang Y.Q."/>
            <person name="Chen L.J."/>
            <person name="Yin Y."/>
            <person name="Lin M."/>
            <person name="Huang H."/>
            <person name="Deng H."/>
            <person name="Wang Z.W."/>
            <person name="Zhu S.L."/>
            <person name="Zhao X."/>
            <person name="Deng C."/>
            <person name="Niu S.C."/>
            <person name="Huang J."/>
            <person name="Wang M."/>
            <person name="Liu G.H."/>
            <person name="Yang H.J."/>
            <person name="Xiao X.J."/>
            <person name="Hsiao Y.Y."/>
            <person name="Wu W.L."/>
            <person name="Chen Y.Y."/>
            <person name="Mitsuda N."/>
            <person name="Ohme-Takagi M."/>
            <person name="Luo Y.B."/>
            <person name="Van de Peer Y."/>
            <person name="Liu Z.J."/>
        </authorList>
    </citation>
    <scope>NUCLEOTIDE SEQUENCE [LARGE SCALE GENOMIC DNA]</scope>
    <source>
        <tissue evidence="1">The whole plant</tissue>
    </source>
</reference>
<protein>
    <submittedName>
        <fullName evidence="1">Uncharacterized protein</fullName>
    </submittedName>
</protein>
<evidence type="ECO:0000313" key="2">
    <source>
        <dbReference type="Proteomes" id="UP000233837"/>
    </source>
</evidence>
<organism evidence="1 2">
    <name type="scientific">Dendrobium catenatum</name>
    <dbReference type="NCBI Taxonomy" id="906689"/>
    <lineage>
        <taxon>Eukaryota</taxon>
        <taxon>Viridiplantae</taxon>
        <taxon>Streptophyta</taxon>
        <taxon>Embryophyta</taxon>
        <taxon>Tracheophyta</taxon>
        <taxon>Spermatophyta</taxon>
        <taxon>Magnoliopsida</taxon>
        <taxon>Liliopsida</taxon>
        <taxon>Asparagales</taxon>
        <taxon>Orchidaceae</taxon>
        <taxon>Epidendroideae</taxon>
        <taxon>Malaxideae</taxon>
        <taxon>Dendrobiinae</taxon>
        <taxon>Dendrobium</taxon>
    </lineage>
</organism>
<dbReference type="AlphaFoldDB" id="A0A2I0W7P0"/>
<name>A0A2I0W7P0_9ASPA</name>
<sequence length="132" mass="15047">MRDMFIDIRKSGKRPLWIGEVIWAELNAAWGSEEYRCLGSQAQAYEGMTSSTASSFASSSHETLHAQQISALQAELEQVRKSQADWQAQLQAQIQMQIQEQHNQLLYEMRKMREHMSGKEVAPAEEESADSE</sequence>
<gene>
    <name evidence="1" type="ORF">MA16_Dca004502</name>
</gene>
<reference evidence="1 2" key="2">
    <citation type="journal article" date="2017" name="Nature">
        <title>The Apostasia genome and the evolution of orchids.</title>
        <authorList>
            <person name="Zhang G.Q."/>
            <person name="Liu K.W."/>
            <person name="Li Z."/>
            <person name="Lohaus R."/>
            <person name="Hsiao Y.Y."/>
            <person name="Niu S.C."/>
            <person name="Wang J.Y."/>
            <person name="Lin Y.C."/>
            <person name="Xu Q."/>
            <person name="Chen L.J."/>
            <person name="Yoshida K."/>
            <person name="Fujiwara S."/>
            <person name="Wang Z.W."/>
            <person name="Zhang Y.Q."/>
            <person name="Mitsuda N."/>
            <person name="Wang M."/>
            <person name="Liu G.H."/>
            <person name="Pecoraro L."/>
            <person name="Huang H.X."/>
            <person name="Xiao X.J."/>
            <person name="Lin M."/>
            <person name="Wu X.Y."/>
            <person name="Wu W.L."/>
            <person name="Chen Y.Y."/>
            <person name="Chang S.B."/>
            <person name="Sakamoto S."/>
            <person name="Ohme-Takagi M."/>
            <person name="Yagi M."/>
            <person name="Zeng S.J."/>
            <person name="Shen C.Y."/>
            <person name="Yeh C.M."/>
            <person name="Luo Y.B."/>
            <person name="Tsai W.C."/>
            <person name="Van de Peer Y."/>
            <person name="Liu Z.J."/>
        </authorList>
    </citation>
    <scope>NUCLEOTIDE SEQUENCE [LARGE SCALE GENOMIC DNA]</scope>
    <source>
        <tissue evidence="1">The whole plant</tissue>
    </source>
</reference>
<keyword evidence="2" id="KW-1185">Reference proteome</keyword>
<dbReference type="EMBL" id="KZ502877">
    <property type="protein sequence ID" value="PKU71660.1"/>
    <property type="molecule type" value="Genomic_DNA"/>
</dbReference>
<evidence type="ECO:0000313" key="1">
    <source>
        <dbReference type="EMBL" id="PKU71660.1"/>
    </source>
</evidence>
<proteinExistence type="predicted"/>
<dbReference type="Proteomes" id="UP000233837">
    <property type="component" value="Unassembled WGS sequence"/>
</dbReference>
<accession>A0A2I0W7P0</accession>